<organism evidence="11 12">
    <name type="scientific">Helicostylum pulchrum</name>
    <dbReference type="NCBI Taxonomy" id="562976"/>
    <lineage>
        <taxon>Eukaryota</taxon>
        <taxon>Fungi</taxon>
        <taxon>Fungi incertae sedis</taxon>
        <taxon>Mucoromycota</taxon>
        <taxon>Mucoromycotina</taxon>
        <taxon>Mucoromycetes</taxon>
        <taxon>Mucorales</taxon>
        <taxon>Mucorineae</taxon>
        <taxon>Mucoraceae</taxon>
        <taxon>Helicostylum</taxon>
    </lineage>
</organism>
<dbReference type="Proteomes" id="UP001476247">
    <property type="component" value="Unassembled WGS sequence"/>
</dbReference>
<name>A0ABP9XPR7_9FUNG</name>
<reference evidence="11 12" key="1">
    <citation type="submission" date="2024-04" db="EMBL/GenBank/DDBJ databases">
        <title>genome sequences of Mucor flavus KT1a and Helicostylum pulchrum KT1b strains isolation_sourced from the surface of a dry-aged beef.</title>
        <authorList>
            <person name="Toyotome T."/>
            <person name="Hosono M."/>
            <person name="Torimaru M."/>
            <person name="Fukuda K."/>
            <person name="Mikami N."/>
        </authorList>
    </citation>
    <scope>NUCLEOTIDE SEQUENCE [LARGE SCALE GENOMIC DNA]</scope>
    <source>
        <strain evidence="11 12">KT1b</strain>
    </source>
</reference>
<feature type="transmembrane region" description="Helical" evidence="10">
    <location>
        <begin position="440"/>
        <end position="462"/>
    </location>
</feature>
<sequence>MSFRLIRSSRHLLLRPRSQLPAALIARLITSTTPPPPSPPPPSNNVEKKPVINIEDTLAATKAYLEKVQLDMKPRIDPYIEKLNQASEHLKRLTSDVGDSKEALKRASKALNELTGYDQIDSVKQKVNDQALLFEVTRDQVQQAKRDYEQAIETRSNTQRGINELLQRKHLWTADDVTQFTELYRLEHSHSQAEMIAKDAYQSCEKKMDREYMELARSIMERYHEEQLWSDKIRSVSTYGTWALMVVNLLLFVTVQTVFEPRKRKRLTDRFEELLISKVEEEEEKFRHVFESLDEKDKMLLQQQVAVMETLNSLVEHPLFDQETLVSLKEASKRNMYPVPISPVIPDVAVVDEPTVTKDDTLKVTVVDEPIVKKEDTSNVVVVVDDDDDDDDEPVIKDNTLNDEDLSKLLLLTPANFDDAPFLKPTTTTTTTISLSKTDLVLYSIESAVAGGLATALAVYFFR</sequence>
<evidence type="ECO:0000313" key="12">
    <source>
        <dbReference type="Proteomes" id="UP001476247"/>
    </source>
</evidence>
<evidence type="ECO:0000256" key="1">
    <source>
        <dbReference type="ARBA" id="ARBA00007472"/>
    </source>
</evidence>
<evidence type="ECO:0000256" key="2">
    <source>
        <dbReference type="ARBA" id="ARBA00022692"/>
    </source>
</evidence>
<keyword evidence="12" id="KW-1185">Reference proteome</keyword>
<evidence type="ECO:0000313" key="11">
    <source>
        <dbReference type="EMBL" id="GAA5796250.1"/>
    </source>
</evidence>
<accession>A0ABP9XPR7</accession>
<keyword evidence="8 10" id="KW-0472">Membrane</keyword>
<keyword evidence="5 10" id="KW-1133">Transmembrane helix</keyword>
<evidence type="ECO:0000256" key="8">
    <source>
        <dbReference type="ARBA" id="ARBA00023136"/>
    </source>
</evidence>
<dbReference type="Pfam" id="PF05546">
    <property type="entry name" value="She9_MDM33"/>
    <property type="match status" value="1"/>
</dbReference>
<comment type="function">
    <text evidence="9">Required for the maintenance of the structure of the mitochondrial inner membrane. Involved in mitochondrial morphology. Causes growth arrest when highly overexpressed.</text>
</comment>
<proteinExistence type="inferred from homology"/>
<evidence type="ECO:0000256" key="3">
    <source>
        <dbReference type="ARBA" id="ARBA00022792"/>
    </source>
</evidence>
<feature type="transmembrane region" description="Helical" evidence="10">
    <location>
        <begin position="239"/>
        <end position="259"/>
    </location>
</feature>
<protein>
    <recommendedName>
        <fullName evidence="10">Sensitive to high expression protein 9, mitochondrial</fullName>
    </recommendedName>
</protein>
<evidence type="ECO:0000256" key="9">
    <source>
        <dbReference type="ARBA" id="ARBA00024807"/>
    </source>
</evidence>
<evidence type="ECO:0000256" key="10">
    <source>
        <dbReference type="RuleBase" id="RU364128"/>
    </source>
</evidence>
<keyword evidence="2 10" id="KW-0812">Transmembrane</keyword>
<dbReference type="InterPro" id="IPR008839">
    <property type="entry name" value="MDM33_fungi"/>
</dbReference>
<dbReference type="PANTHER" id="PTHR31961:SF3">
    <property type="entry name" value="SENSITIVE TO HIGH EXPRESSION PROTEIN 9, MITOCHONDRIAL"/>
    <property type="match status" value="1"/>
</dbReference>
<evidence type="ECO:0000256" key="6">
    <source>
        <dbReference type="ARBA" id="ARBA00023054"/>
    </source>
</evidence>
<keyword evidence="7 10" id="KW-0496">Mitochondrion</keyword>
<dbReference type="PANTHER" id="PTHR31961">
    <property type="entry name" value="SENSITIVE TO HIGH EXPRESSION PROTEIN 9, MITOCHONDRIAL"/>
    <property type="match status" value="1"/>
</dbReference>
<evidence type="ECO:0000256" key="7">
    <source>
        <dbReference type="ARBA" id="ARBA00023128"/>
    </source>
</evidence>
<comment type="subcellular location">
    <subcellularLocation>
        <location evidence="10">Mitochondrion inner membrane</location>
        <topology evidence="10">Multi-pass membrane protein</topology>
    </subcellularLocation>
</comment>
<comment type="caution">
    <text evidence="11">The sequence shown here is derived from an EMBL/GenBank/DDBJ whole genome shotgun (WGS) entry which is preliminary data.</text>
</comment>
<evidence type="ECO:0000256" key="4">
    <source>
        <dbReference type="ARBA" id="ARBA00022946"/>
    </source>
</evidence>
<keyword evidence="3 10" id="KW-0999">Mitochondrion inner membrane</keyword>
<keyword evidence="4 10" id="KW-0809">Transit peptide</keyword>
<keyword evidence="6" id="KW-0175">Coiled coil</keyword>
<comment type="similarity">
    <text evidence="1 10">Belongs to the SHE9 family.</text>
</comment>
<gene>
    <name evidence="11" type="ORF">HPULCUR_001620</name>
</gene>
<dbReference type="EMBL" id="BAABUJ010000005">
    <property type="protein sequence ID" value="GAA5796250.1"/>
    <property type="molecule type" value="Genomic_DNA"/>
</dbReference>
<evidence type="ECO:0000256" key="5">
    <source>
        <dbReference type="ARBA" id="ARBA00022989"/>
    </source>
</evidence>
<comment type="subunit">
    <text evidence="10">Homooligomer.</text>
</comment>